<accession>A0ABX5IYG8</accession>
<evidence type="ECO:0000313" key="2">
    <source>
        <dbReference type="EMBL" id="PTL95130.1"/>
    </source>
</evidence>
<organism evidence="2 3">
    <name type="scientific">Halomonas litopenaei</name>
    <dbReference type="NCBI Taxonomy" id="2109328"/>
    <lineage>
        <taxon>Bacteria</taxon>
        <taxon>Pseudomonadati</taxon>
        <taxon>Pseudomonadota</taxon>
        <taxon>Gammaproteobacteria</taxon>
        <taxon>Oceanospirillales</taxon>
        <taxon>Halomonadaceae</taxon>
        <taxon>Halomonas</taxon>
    </lineage>
</organism>
<sequence length="74" mass="8377">MKQISVAQAQQQNKKKVPRSERCLGSLEQDIMHAPKVSSGIFTTTLLTLLSIPAQRWWTFHRTHEAPCESVTLS</sequence>
<gene>
    <name evidence="2" type="ORF">C6W88_07195</name>
</gene>
<evidence type="ECO:0000313" key="3">
    <source>
        <dbReference type="Proteomes" id="UP000241895"/>
    </source>
</evidence>
<reference evidence="2 3" key="1">
    <citation type="submission" date="2018-03" db="EMBL/GenBank/DDBJ databases">
        <authorList>
            <person name="Zhou J."/>
            <person name="Li X."/>
            <person name="Xue M."/>
            <person name="Yin J."/>
        </authorList>
    </citation>
    <scope>NUCLEOTIDE SEQUENCE [LARGE SCALE GENOMIC DNA]</scope>
    <source>
        <strain evidence="2 3">SYSU ZJ2214</strain>
    </source>
</reference>
<evidence type="ECO:0000256" key="1">
    <source>
        <dbReference type="SAM" id="MobiDB-lite"/>
    </source>
</evidence>
<comment type="caution">
    <text evidence="2">The sequence shown here is derived from an EMBL/GenBank/DDBJ whole genome shotgun (WGS) entry which is preliminary data.</text>
</comment>
<proteinExistence type="predicted"/>
<feature type="region of interest" description="Disordered" evidence="1">
    <location>
        <begin position="1"/>
        <end position="21"/>
    </location>
</feature>
<keyword evidence="3" id="KW-1185">Reference proteome</keyword>
<dbReference type="Proteomes" id="UP000241895">
    <property type="component" value="Unassembled WGS sequence"/>
</dbReference>
<dbReference type="EMBL" id="PXNS01000004">
    <property type="protein sequence ID" value="PTL95130.1"/>
    <property type="molecule type" value="Genomic_DNA"/>
</dbReference>
<protein>
    <submittedName>
        <fullName evidence="2">Uncharacterized protein</fullName>
    </submittedName>
</protein>
<name>A0ABX5IYG8_9GAMM</name>